<evidence type="ECO:0000313" key="2">
    <source>
        <dbReference type="Proteomes" id="UP000016932"/>
    </source>
</evidence>
<dbReference type="GeneID" id="19329991"/>
<dbReference type="EMBL" id="KB446563">
    <property type="protein sequence ID" value="EME78742.1"/>
    <property type="molecule type" value="Genomic_DNA"/>
</dbReference>
<dbReference type="Proteomes" id="UP000016932">
    <property type="component" value="Unassembled WGS sequence"/>
</dbReference>
<name>M3AMT3_PSEFD</name>
<proteinExistence type="predicted"/>
<reference evidence="1 2" key="1">
    <citation type="journal article" date="2012" name="PLoS Pathog.">
        <title>Diverse lifestyles and strategies of plant pathogenesis encoded in the genomes of eighteen Dothideomycetes fungi.</title>
        <authorList>
            <person name="Ohm R.A."/>
            <person name="Feau N."/>
            <person name="Henrissat B."/>
            <person name="Schoch C.L."/>
            <person name="Horwitz B.A."/>
            <person name="Barry K.W."/>
            <person name="Condon B.J."/>
            <person name="Copeland A.C."/>
            <person name="Dhillon B."/>
            <person name="Glaser F."/>
            <person name="Hesse C.N."/>
            <person name="Kosti I."/>
            <person name="LaButti K."/>
            <person name="Lindquist E.A."/>
            <person name="Lucas S."/>
            <person name="Salamov A.A."/>
            <person name="Bradshaw R.E."/>
            <person name="Ciuffetti L."/>
            <person name="Hamelin R.C."/>
            <person name="Kema G.H.J."/>
            <person name="Lawrence C."/>
            <person name="Scott J.A."/>
            <person name="Spatafora J.W."/>
            <person name="Turgeon B.G."/>
            <person name="de Wit P.J.G.M."/>
            <person name="Zhong S."/>
            <person name="Goodwin S.B."/>
            <person name="Grigoriev I.V."/>
        </authorList>
    </citation>
    <scope>NUCLEOTIDE SEQUENCE [LARGE SCALE GENOMIC DNA]</scope>
    <source>
        <strain evidence="1 2">CIRAD86</strain>
    </source>
</reference>
<dbReference type="VEuPathDB" id="FungiDB:MYCFIDRAFT_100958"/>
<organism evidence="1 2">
    <name type="scientific">Pseudocercospora fijiensis (strain CIRAD86)</name>
    <name type="common">Black leaf streak disease fungus</name>
    <name type="synonym">Mycosphaerella fijiensis</name>
    <dbReference type="NCBI Taxonomy" id="383855"/>
    <lineage>
        <taxon>Eukaryota</taxon>
        <taxon>Fungi</taxon>
        <taxon>Dikarya</taxon>
        <taxon>Ascomycota</taxon>
        <taxon>Pezizomycotina</taxon>
        <taxon>Dothideomycetes</taxon>
        <taxon>Dothideomycetidae</taxon>
        <taxon>Mycosphaerellales</taxon>
        <taxon>Mycosphaerellaceae</taxon>
        <taxon>Pseudocercospora</taxon>
    </lineage>
</organism>
<dbReference type="HOGENOM" id="CLU_068116_2_0_1"/>
<sequence length="177" mass="20209">LVSSPYSDFVNQLDLQALETPYKLFAFALGALEPIRGDYATAPYLESFNWPDVFALLRHLCVQTGYQWQKRAFYTVIFRSTLQPGVDRDRLGLLDKKSHEEACASGGLLKYWFGTCDEERRNLATCLWRSREDARAGGSGPWHAKARAAARTMYENITFHVHQLVVEDGATSWRLEE</sequence>
<dbReference type="SUPFAM" id="SSF54909">
    <property type="entry name" value="Dimeric alpha+beta barrel"/>
    <property type="match status" value="1"/>
</dbReference>
<accession>M3AMT3</accession>
<dbReference type="eggNOG" id="ENOG502S1N8">
    <property type="taxonomic scope" value="Eukaryota"/>
</dbReference>
<protein>
    <submittedName>
        <fullName evidence="1">Uncharacterized protein</fullName>
    </submittedName>
</protein>
<feature type="non-terminal residue" evidence="1">
    <location>
        <position position="1"/>
    </location>
</feature>
<dbReference type="PANTHER" id="PTHR36986">
    <property type="entry name" value="UPF0643 PROTEIN PB2B2.08"/>
    <property type="match status" value="1"/>
</dbReference>
<evidence type="ECO:0000313" key="1">
    <source>
        <dbReference type="EMBL" id="EME78742.1"/>
    </source>
</evidence>
<dbReference type="InterPro" id="IPR011008">
    <property type="entry name" value="Dimeric_a/b-barrel"/>
</dbReference>
<keyword evidence="2" id="KW-1185">Reference proteome</keyword>
<dbReference type="AlphaFoldDB" id="M3AMT3"/>
<dbReference type="OrthoDB" id="2140489at2759"/>
<dbReference type="RefSeq" id="XP_007931033.1">
    <property type="nucleotide sequence ID" value="XM_007932842.1"/>
</dbReference>
<gene>
    <name evidence="1" type="ORF">MYCFIDRAFT_100958</name>
</gene>
<dbReference type="PANTHER" id="PTHR36986:SF1">
    <property type="entry name" value="UPF0643 PROTEIN PB2B2.08"/>
    <property type="match status" value="1"/>
</dbReference>
<dbReference type="KEGG" id="pfj:MYCFIDRAFT_100958"/>
<feature type="non-terminal residue" evidence="1">
    <location>
        <position position="177"/>
    </location>
</feature>